<organism evidence="1 2">
    <name type="scientific">Ostreobium quekettii</name>
    <dbReference type="NCBI Taxonomy" id="121088"/>
    <lineage>
        <taxon>Eukaryota</taxon>
        <taxon>Viridiplantae</taxon>
        <taxon>Chlorophyta</taxon>
        <taxon>core chlorophytes</taxon>
        <taxon>Ulvophyceae</taxon>
        <taxon>TCBD clade</taxon>
        <taxon>Bryopsidales</taxon>
        <taxon>Ostreobineae</taxon>
        <taxon>Ostreobiaceae</taxon>
        <taxon>Ostreobium</taxon>
    </lineage>
</organism>
<sequence>MDSAYNDFAKWRGPFLCAYVQQHVGKRRLLNISCAANMLGACSVEFWSLRPLFRCIERREAKAGWPVSIGVGLDRYLCIGGLCRHRVAHCSDPNLFWRCAFCGLGHVKLPVVVAEHQAG</sequence>
<name>A0A8S1IVL3_9CHLO</name>
<dbReference type="AlphaFoldDB" id="A0A8S1IVL3"/>
<dbReference type="Proteomes" id="UP000708148">
    <property type="component" value="Unassembled WGS sequence"/>
</dbReference>
<reference evidence="1" key="1">
    <citation type="submission" date="2020-12" db="EMBL/GenBank/DDBJ databases">
        <authorList>
            <person name="Iha C."/>
        </authorList>
    </citation>
    <scope>NUCLEOTIDE SEQUENCE</scope>
</reference>
<evidence type="ECO:0000313" key="2">
    <source>
        <dbReference type="Proteomes" id="UP000708148"/>
    </source>
</evidence>
<protein>
    <submittedName>
        <fullName evidence="1">Uncharacterized protein</fullName>
    </submittedName>
</protein>
<accession>A0A8S1IVL3</accession>
<keyword evidence="2" id="KW-1185">Reference proteome</keyword>
<comment type="caution">
    <text evidence="1">The sequence shown here is derived from an EMBL/GenBank/DDBJ whole genome shotgun (WGS) entry which is preliminary data.</text>
</comment>
<gene>
    <name evidence="1" type="ORF">OSTQU699_LOCUS3253</name>
</gene>
<evidence type="ECO:0000313" key="1">
    <source>
        <dbReference type="EMBL" id="CAD7697892.1"/>
    </source>
</evidence>
<dbReference type="EMBL" id="CAJHUC010000725">
    <property type="protein sequence ID" value="CAD7697892.1"/>
    <property type="molecule type" value="Genomic_DNA"/>
</dbReference>
<proteinExistence type="predicted"/>